<dbReference type="GeneID" id="5142782"/>
<feature type="domain" description="PurM-like N-terminal" evidence="9">
    <location>
        <begin position="296"/>
        <end position="420"/>
    </location>
</feature>
<dbReference type="STRING" id="351160.LRC115"/>
<dbReference type="Gene3D" id="3.30.1280.10">
    <property type="entry name" value="Phosphoribosylformylglycinamidine synthase subunit PurS"/>
    <property type="match status" value="2"/>
</dbReference>
<dbReference type="RefSeq" id="WP_012037352.1">
    <property type="nucleotide sequence ID" value="NC_009464.1"/>
</dbReference>
<evidence type="ECO:0000256" key="8">
    <source>
        <dbReference type="HAMAP-Rule" id="MF_00420"/>
    </source>
</evidence>
<dbReference type="GO" id="GO:0000287">
    <property type="term" value="F:magnesium ion binding"/>
    <property type="evidence" value="ECO:0007669"/>
    <property type="project" value="UniProtKB-UniRule"/>
</dbReference>
<dbReference type="NCBIfam" id="TIGR01736">
    <property type="entry name" value="FGAM_synth_II"/>
    <property type="match status" value="1"/>
</dbReference>
<protein>
    <recommendedName>
        <fullName evidence="8">Phosphoribosylformylglycinamidine synthase subunit PurL</fullName>
        <shortName evidence="8">FGAM synthase</shortName>
        <ecNumber evidence="8">6.3.5.3</ecNumber>
    </recommendedName>
    <alternativeName>
        <fullName evidence="8">Formylglycinamide ribonucleotide amidotransferase subunit II</fullName>
        <shortName evidence="8">FGAR amidotransferase II</shortName>
        <shortName evidence="8">FGAR-AT II</shortName>
    </alternativeName>
    <alternativeName>
        <fullName evidence="8">Glutamine amidotransferase PurL</fullName>
    </alternativeName>
    <alternativeName>
        <fullName evidence="8">Phosphoribosylformylglycinamidine synthase subunit II</fullName>
    </alternativeName>
</protein>
<feature type="binding site" evidence="8">
    <location>
        <position position="780"/>
    </location>
    <ligand>
        <name>substrate</name>
    </ligand>
</feature>
<dbReference type="CDD" id="cd02203">
    <property type="entry name" value="PurL_repeat1"/>
    <property type="match status" value="1"/>
</dbReference>
<evidence type="ECO:0000256" key="7">
    <source>
        <dbReference type="ARBA" id="ARBA00022842"/>
    </source>
</evidence>
<dbReference type="Gene3D" id="1.10.8.750">
    <property type="entry name" value="Phosphoribosylformylglycinamidine synthase, linker domain"/>
    <property type="match status" value="1"/>
</dbReference>
<feature type="binding site" evidence="8">
    <location>
        <position position="732"/>
    </location>
    <ligand>
        <name>ATP</name>
        <dbReference type="ChEBI" id="CHEBI:30616"/>
    </ligand>
</feature>
<keyword evidence="6 8" id="KW-0067">ATP-binding</keyword>
<feature type="domain" description="PurM-like N-terminal" evidence="9">
    <location>
        <begin position="674"/>
        <end position="781"/>
    </location>
</feature>
<feature type="binding site" evidence="8">
    <location>
        <position position="777"/>
    </location>
    <ligand>
        <name>ATP</name>
        <dbReference type="ChEBI" id="CHEBI:30616"/>
    </ligand>
</feature>
<feature type="domain" description="Phosphoribosylformylglycinamidine synthase linker" evidence="11">
    <location>
        <begin position="193"/>
        <end position="251"/>
    </location>
</feature>
<dbReference type="CDD" id="cd02204">
    <property type="entry name" value="PurL_repeat2"/>
    <property type="match status" value="1"/>
</dbReference>
<name>Q0W8Z1_METAR</name>
<comment type="pathway">
    <text evidence="8">Purine metabolism; IMP biosynthesis via de novo pathway; 5-amino-1-(5-phospho-D-ribosyl)imidazole from N(2)-formyl-N(1)-(5-phospho-D-ribosyl)glycinamide: step 1/2.</text>
</comment>
<dbReference type="Pfam" id="PF00586">
    <property type="entry name" value="AIRS"/>
    <property type="match status" value="2"/>
</dbReference>
<dbReference type="PANTHER" id="PTHR43555">
    <property type="entry name" value="PHOSPHORIBOSYLFORMYLGLYCINAMIDINE SYNTHASE SUBUNIT PURL"/>
    <property type="match status" value="1"/>
</dbReference>
<dbReference type="GO" id="GO:0005524">
    <property type="term" value="F:ATP binding"/>
    <property type="evidence" value="ECO:0007669"/>
    <property type="project" value="UniProtKB-UniRule"/>
</dbReference>
<dbReference type="UniPathway" id="UPA00074">
    <property type="reaction ID" value="UER00128"/>
</dbReference>
<evidence type="ECO:0000256" key="6">
    <source>
        <dbReference type="ARBA" id="ARBA00022840"/>
    </source>
</evidence>
<comment type="function">
    <text evidence="8">Part of the phosphoribosylformylglycinamidine synthase complex involved in the purines biosynthetic pathway. Catalyzes the ATP-dependent conversion of formylglycinamide ribonucleotide (FGAR) and glutamine to yield formylglycinamidine ribonucleotide (FGAM) and glutamate. The FGAM synthase complex is composed of three subunits. PurQ produces an ammonia molecule by converting glutamine to glutamate. PurL transfers the ammonia molecule to FGAR to form FGAM in an ATP-dependent manner. PurS interacts with PurQ and PurL and is thought to assist in the transfer of the ammonia molecule from PurQ to PurL.</text>
</comment>
<feature type="binding site" evidence="8">
    <location>
        <position position="472"/>
    </location>
    <ligand>
        <name>substrate</name>
    </ligand>
</feature>
<dbReference type="Gene3D" id="3.30.1330.10">
    <property type="entry name" value="PurM-like, N-terminal domain"/>
    <property type="match status" value="2"/>
</dbReference>
<evidence type="ECO:0000259" key="10">
    <source>
        <dbReference type="Pfam" id="PF02769"/>
    </source>
</evidence>
<feature type="domain" description="PurM-like C-terminal" evidence="10">
    <location>
        <begin position="435"/>
        <end position="587"/>
    </location>
</feature>
<dbReference type="HAMAP" id="MF_00420">
    <property type="entry name" value="PurL_2"/>
    <property type="match status" value="1"/>
</dbReference>
<dbReference type="InterPro" id="IPR016188">
    <property type="entry name" value="PurM-like_N"/>
</dbReference>
<gene>
    <name evidence="8 12" type="primary">purL</name>
    <name evidence="12" type="ORF">LRC115</name>
</gene>
<dbReference type="AlphaFoldDB" id="Q0W8Z1"/>
<dbReference type="Pfam" id="PF02769">
    <property type="entry name" value="AIRS_C"/>
    <property type="match status" value="2"/>
</dbReference>
<dbReference type="InterPro" id="IPR036604">
    <property type="entry name" value="PurS-like_sf"/>
</dbReference>
<keyword evidence="4 8" id="KW-0547">Nucleotide-binding</keyword>
<sequence length="993" mass="108386">MPFRIEIALGPGYRDAAGESVKNAIKSNLDIAVDDIRTIKVFTINANLTDAEKEAVASGPFSDAVAQRYSVDRPLASDFDWLVEVGYLPGVTDNEGKTGREAIEDRLGRKLGADESVHTSTQYLINGNLTRAQVETICRQLLGNELIERFDVIDGRSWDAQKGIPARVPLVKDTHQPRVAEIDLDVSDDELIAISRKGTLALTLEEMKAIRDYFKQPEVLAERRNLGLGPRPTDVELETLAQTWSEHCKHKIFNATIDYVENGKHTEIKSLFKSCIRKSTEEISKEKGWLVSVFKDNAGIIKFTDDYNVAFKVETHNSPSALDPYGGAITGIVGCDRDSAGTGKGAKLIAHTDVLCFASPYYKGRLPPRIFHPRRIMEGVVRGIKDGGNKCGVPTINGAILFDDRYGGKPLVYCGSLGLMPATINGEPSEDKYVKPGTFIVMAGGRIGKDGIHGATFSSEELHEGSPATAVQIGDPITQKKMLDMLLEARDQGLYTCITDNGAGGLSSSVGETAQFSGGCEIYLEKAPLKYHGLDPWEILLSEAQERMTLAVPPEKLDAFMSLAKRRGVEATVVGKYTDTGKFHVFYDGRTVASIDMDFLHDGLPEMRLQAEWKPVQRTEPELPTEGLTMYLQDLMSDLNIASKEWVIRQYDHEVQGGSVIKPLTGKDNDGPGDAGVIRPLLDRMAGIAVSNGINPYYGDIDTYHMTACAIDEAIRNIIAVGGSLRQIALLDNFCWCDPIYDPEKTPDGKYKLAQLVRANQALYDYTTAFGTPCISGKDSMKNDYKLKGEDGKEYKISIPPTVLFSAVGVVPDVRKCVTMDAKMAGDLVYAVGMTKDELGGSRFYNLLGHTGNNVPKVDAAMAKKIYDAMSGAIDAGLVASCHDCSDGGLAVALAETAFSGGFGMEIDLNRVPAERLFRDAQVLFSESASRFVVTVAPDKAKAFEQAMEGVPCALIGSVREDDRFLVNGLNGTRVIDTVIGALKESWQYPLRW</sequence>
<feature type="active site" description="Proton acceptor" evidence="8">
    <location>
        <position position="316"/>
    </location>
</feature>
<dbReference type="GO" id="GO:0004642">
    <property type="term" value="F:phosphoribosylformylglycinamidine synthase activity"/>
    <property type="evidence" value="ECO:0007669"/>
    <property type="project" value="UniProtKB-UniRule"/>
</dbReference>
<dbReference type="eggNOG" id="arCOG00641">
    <property type="taxonomic scope" value="Archaea"/>
</dbReference>
<evidence type="ECO:0000313" key="12">
    <source>
        <dbReference type="EMBL" id="CAJ35135.1"/>
    </source>
</evidence>
<keyword evidence="5 8" id="KW-0658">Purine biosynthesis</keyword>
<comment type="catalytic activity">
    <reaction evidence="8">
        <text>N(2)-formyl-N(1)-(5-phospho-beta-D-ribosyl)glycinamide + L-glutamine + ATP + H2O = 2-formamido-N(1)-(5-O-phospho-beta-D-ribosyl)acetamidine + L-glutamate + ADP + phosphate + H(+)</text>
        <dbReference type="Rhea" id="RHEA:17129"/>
        <dbReference type="ChEBI" id="CHEBI:15377"/>
        <dbReference type="ChEBI" id="CHEBI:15378"/>
        <dbReference type="ChEBI" id="CHEBI:29985"/>
        <dbReference type="ChEBI" id="CHEBI:30616"/>
        <dbReference type="ChEBI" id="CHEBI:43474"/>
        <dbReference type="ChEBI" id="CHEBI:58359"/>
        <dbReference type="ChEBI" id="CHEBI:147286"/>
        <dbReference type="ChEBI" id="CHEBI:147287"/>
        <dbReference type="ChEBI" id="CHEBI:456216"/>
        <dbReference type="EC" id="6.3.5.3"/>
    </reaction>
</comment>
<evidence type="ECO:0000313" key="13">
    <source>
        <dbReference type="Proteomes" id="UP000000663"/>
    </source>
</evidence>
<dbReference type="KEGG" id="rci:LRC115"/>
<feature type="binding site" evidence="8">
    <location>
        <position position="314"/>
    </location>
    <ligand>
        <name>Mg(2+)</name>
        <dbReference type="ChEBI" id="CHEBI:18420"/>
        <label>1</label>
    </ligand>
</feature>
<dbReference type="SUPFAM" id="SSF56042">
    <property type="entry name" value="PurM C-terminal domain-like"/>
    <property type="match status" value="2"/>
</dbReference>
<dbReference type="PATRIC" id="fig|351160.9.peg.3126"/>
<comment type="similarity">
    <text evidence="8">Belongs to the FGAMS family.</text>
</comment>
<evidence type="ECO:0000259" key="11">
    <source>
        <dbReference type="Pfam" id="PF18072"/>
    </source>
</evidence>
<dbReference type="EC" id="6.3.5.3" evidence="8"/>
<dbReference type="GO" id="GO:0006189">
    <property type="term" value="P:'de novo' IMP biosynthetic process"/>
    <property type="evidence" value="ECO:0007669"/>
    <property type="project" value="UniProtKB-UniRule"/>
</dbReference>
<comment type="caution">
    <text evidence="8">Lacks conserved residue(s) required for the propagation of feature annotation.</text>
</comment>
<evidence type="ECO:0000259" key="9">
    <source>
        <dbReference type="Pfam" id="PF00586"/>
    </source>
</evidence>
<comment type="subunit">
    <text evidence="8">Monomer. Part of the FGAM synthase complex composed of 1 PurL, 1 PurQ and 2 PurS subunits.</text>
</comment>
<evidence type="ECO:0000256" key="1">
    <source>
        <dbReference type="ARBA" id="ARBA00022490"/>
    </source>
</evidence>
<keyword evidence="3 8" id="KW-0479">Metal-binding</keyword>
<dbReference type="SUPFAM" id="SSF82697">
    <property type="entry name" value="PurS-like"/>
    <property type="match status" value="1"/>
</dbReference>
<evidence type="ECO:0000256" key="2">
    <source>
        <dbReference type="ARBA" id="ARBA00022598"/>
    </source>
</evidence>
<evidence type="ECO:0000256" key="5">
    <source>
        <dbReference type="ARBA" id="ARBA00022755"/>
    </source>
</evidence>
<feature type="active site" evidence="8">
    <location>
        <position position="247"/>
    </location>
</feature>
<dbReference type="Pfam" id="PF18072">
    <property type="entry name" value="FGAR-AT_linker"/>
    <property type="match status" value="1"/>
</dbReference>
<keyword evidence="1 8" id="KW-0963">Cytoplasm</keyword>
<feature type="binding site" evidence="8">
    <location>
        <position position="312"/>
    </location>
    <ligand>
        <name>ATP</name>
        <dbReference type="ChEBI" id="CHEBI:30616"/>
    </ligand>
</feature>
<keyword evidence="7 8" id="KW-0460">Magnesium</keyword>
<evidence type="ECO:0000256" key="4">
    <source>
        <dbReference type="ARBA" id="ARBA00022741"/>
    </source>
</evidence>
<feature type="binding site" evidence="8">
    <location>
        <position position="338"/>
    </location>
    <ligand>
        <name>Mg(2+)</name>
        <dbReference type="ChEBI" id="CHEBI:18420"/>
        <label>2</label>
    </ligand>
</feature>
<accession>Q0W8Z1</accession>
<keyword evidence="2 8" id="KW-0436">Ligase</keyword>
<proteinExistence type="inferred from homology"/>
<feature type="domain" description="PurM-like C-terminal" evidence="10">
    <location>
        <begin position="825"/>
        <end position="964"/>
    </location>
</feature>
<keyword evidence="13" id="KW-1185">Reference proteome</keyword>
<feature type="binding site" evidence="8">
    <location>
        <position position="500"/>
    </location>
    <ligand>
        <name>Mg(2+)</name>
        <dbReference type="ChEBI" id="CHEBI:18420"/>
        <label>2</label>
    </ligand>
</feature>
<dbReference type="EMBL" id="AM114193">
    <property type="protein sequence ID" value="CAJ35135.1"/>
    <property type="molecule type" value="Genomic_DNA"/>
</dbReference>
<dbReference type="InterPro" id="IPR010074">
    <property type="entry name" value="PRibForGlyAmidine_synth_PurL"/>
</dbReference>
<dbReference type="Proteomes" id="UP000000663">
    <property type="component" value="Chromosome"/>
</dbReference>
<dbReference type="InterPro" id="IPR036676">
    <property type="entry name" value="PurM-like_C_sf"/>
</dbReference>
<organism evidence="12 13">
    <name type="scientific">Methanocella arvoryzae (strain DSM 22066 / NBRC 105507 / MRE50)</name>
    <dbReference type="NCBI Taxonomy" id="351160"/>
    <lineage>
        <taxon>Archaea</taxon>
        <taxon>Methanobacteriati</taxon>
        <taxon>Methanobacteriota</taxon>
        <taxon>Stenosarchaea group</taxon>
        <taxon>Methanomicrobia</taxon>
        <taxon>Methanocellales</taxon>
        <taxon>Methanocellaceae</taxon>
        <taxon>Methanocella</taxon>
    </lineage>
</organism>
<dbReference type="Gene3D" id="3.90.650.10">
    <property type="entry name" value="PurM-like C-terminal domain"/>
    <property type="match status" value="2"/>
</dbReference>
<reference evidence="12 13" key="1">
    <citation type="journal article" date="2006" name="Science">
        <title>Genome of rice cluster I archaea -- the key methane producers in the rice rhizosphere.</title>
        <authorList>
            <person name="Erkel C."/>
            <person name="Kube M."/>
            <person name="Reinhardt R."/>
            <person name="Liesack W."/>
        </authorList>
    </citation>
    <scope>NUCLEOTIDE SEQUENCE [LARGE SCALE GENOMIC DNA]</scope>
    <source>
        <strain evidence="13">DSM 22066 / NBRC 105507 / MRE50</strain>
    </source>
</reference>
<dbReference type="SUPFAM" id="SSF55326">
    <property type="entry name" value="PurM N-terminal domain-like"/>
    <property type="match status" value="2"/>
</dbReference>
<feature type="binding site" evidence="8">
    <location>
        <position position="337"/>
    </location>
    <ligand>
        <name>substrate</name>
    </ligand>
</feature>
<dbReference type="InterPro" id="IPR041609">
    <property type="entry name" value="PurL_linker"/>
</dbReference>
<dbReference type="GO" id="GO:0005737">
    <property type="term" value="C:cytoplasm"/>
    <property type="evidence" value="ECO:0007669"/>
    <property type="project" value="UniProtKB-SubCell"/>
</dbReference>
<dbReference type="InterPro" id="IPR010918">
    <property type="entry name" value="PurM-like_C_dom"/>
</dbReference>
<dbReference type="PANTHER" id="PTHR43555:SF1">
    <property type="entry name" value="PHOSPHORIBOSYLFORMYLGLYCINAMIDINE SYNTHASE SUBUNIT PURL"/>
    <property type="match status" value="1"/>
</dbReference>
<comment type="subcellular location">
    <subcellularLocation>
        <location evidence="8">Cytoplasm</location>
    </subcellularLocation>
</comment>
<evidence type="ECO:0000256" key="3">
    <source>
        <dbReference type="ARBA" id="ARBA00022723"/>
    </source>
</evidence>
<dbReference type="InterPro" id="IPR036921">
    <property type="entry name" value="PurM-like_N_sf"/>
</dbReference>
<dbReference type="OrthoDB" id="8251at2157"/>